<dbReference type="CDD" id="cd23831">
    <property type="entry name" value="DRWD-N_FANCL"/>
    <property type="match status" value="1"/>
</dbReference>
<dbReference type="Pfam" id="PF18890">
    <property type="entry name" value="FANCL_d2"/>
    <property type="match status" value="1"/>
</dbReference>
<evidence type="ECO:0000256" key="3">
    <source>
        <dbReference type="PROSITE-ProRule" id="PRU00175"/>
    </source>
</evidence>
<dbReference type="InterPro" id="IPR001841">
    <property type="entry name" value="Znf_RING"/>
</dbReference>
<dbReference type="InterPro" id="IPR026850">
    <property type="entry name" value="FANCL_C"/>
</dbReference>
<feature type="domain" description="RING-type" evidence="4">
    <location>
        <begin position="316"/>
        <end position="373"/>
    </location>
</feature>
<reference evidence="5" key="1">
    <citation type="submission" date="2018-08" db="EMBL/GenBank/DDBJ databases">
        <authorList>
            <person name="Cornetti L."/>
        </authorList>
    </citation>
    <scope>NUCLEOTIDE SEQUENCE</scope>
    <source>
        <strain evidence="5">OM-SAIQ-clone2</strain>
    </source>
</reference>
<sequence length="385" mass="45127">MELGTKPCVVDSSDYSCIILPLDNEHIKHFDCLLTLDEKDYALHLHLPNYPLHHRSSVNMSWELRMILLKNDKYKFDHKIIQTCSSISEFIDKLVFLIKECQQINPLSETKKNMEIADYSNIVDEIETIGWEKLLSVNHNFTEIRLKMYDSVSRQHVLNVKFTKSVPEFSAEYPRNINYEWREGSTLKEMYTVFCQAAEQYQEFWEVMEELDSGCWVLEPENPSRRDTYRKISIAPNVSLKVDIDPSHPRLFPSITWLGSEVAVFNFRERILDRIEVLCVWESDLPIHTNLERLLEISLPLKQTFQQDNENHEVTCIICYSERLNGEVPSRTCDNPQCGQSFHIYCLYEWLRGLQQTTRKLGNKVFGTCPFCEQPISCKPPDNPT</sequence>
<evidence type="ECO:0000256" key="2">
    <source>
        <dbReference type="ARBA" id="ARBA00022833"/>
    </source>
</evidence>
<protein>
    <submittedName>
        <fullName evidence="5">EOG090X0G12</fullName>
    </submittedName>
</protein>
<dbReference type="AlphaFoldDB" id="A0A4Y7LUK7"/>
<dbReference type="InterPro" id="IPR043898">
    <property type="entry name" value="FANCL_d2"/>
</dbReference>
<dbReference type="SUPFAM" id="SSF57850">
    <property type="entry name" value="RING/U-box"/>
    <property type="match status" value="1"/>
</dbReference>
<organism evidence="5">
    <name type="scientific">Ceriodaphnia reticulata</name>
    <dbReference type="NCBI Taxonomy" id="302197"/>
    <lineage>
        <taxon>Eukaryota</taxon>
        <taxon>Metazoa</taxon>
        <taxon>Ecdysozoa</taxon>
        <taxon>Arthropoda</taxon>
        <taxon>Crustacea</taxon>
        <taxon>Branchiopoda</taxon>
        <taxon>Diplostraca</taxon>
        <taxon>Cladocera</taxon>
        <taxon>Anomopoda</taxon>
        <taxon>Daphniidae</taxon>
        <taxon>Ceriodaphnia</taxon>
    </lineage>
</organism>
<dbReference type="InterPro" id="IPR026848">
    <property type="entry name" value="Fancl"/>
</dbReference>
<keyword evidence="1 3" id="KW-0479">Metal-binding</keyword>
<dbReference type="Gene3D" id="3.30.40.10">
    <property type="entry name" value="Zinc/RING finger domain, C3HC4 (zinc finger)"/>
    <property type="match status" value="1"/>
</dbReference>
<evidence type="ECO:0000259" key="4">
    <source>
        <dbReference type="PROSITE" id="PS50089"/>
    </source>
</evidence>
<dbReference type="InterPro" id="IPR019162">
    <property type="entry name" value="FancL_WD-rpt_cont_dom"/>
</dbReference>
<dbReference type="GO" id="GO:0061630">
    <property type="term" value="F:ubiquitin protein ligase activity"/>
    <property type="evidence" value="ECO:0007669"/>
    <property type="project" value="TreeGrafter"/>
</dbReference>
<dbReference type="Gene3D" id="3.10.110.10">
    <property type="entry name" value="Ubiquitin Conjugating Enzyme"/>
    <property type="match status" value="1"/>
</dbReference>
<dbReference type="CDD" id="cd16490">
    <property type="entry name" value="RING-CH-C4HC3_FANCL"/>
    <property type="match status" value="1"/>
</dbReference>
<keyword evidence="2" id="KW-0862">Zinc</keyword>
<evidence type="ECO:0000256" key="1">
    <source>
        <dbReference type="ARBA" id="ARBA00022771"/>
    </source>
</evidence>
<proteinExistence type="evidence at transcript level"/>
<dbReference type="SMART" id="SM01197">
    <property type="entry name" value="FANCL_C"/>
    <property type="match status" value="1"/>
</dbReference>
<dbReference type="PROSITE" id="PS50089">
    <property type="entry name" value="ZF_RING_2"/>
    <property type="match status" value="1"/>
</dbReference>
<dbReference type="EMBL" id="LR003639">
    <property type="protein sequence ID" value="SVE73258.1"/>
    <property type="molecule type" value="mRNA"/>
</dbReference>
<dbReference type="CDD" id="cd23786">
    <property type="entry name" value="ELF_FANCL"/>
    <property type="match status" value="1"/>
</dbReference>
<accession>A0A4Y7LUK7</accession>
<dbReference type="InterPro" id="IPR044037">
    <property type="entry name" value="FANCL_d3"/>
</dbReference>
<name>A0A4Y7LUK7_9CRUS</name>
<dbReference type="PANTHER" id="PTHR13206">
    <property type="entry name" value="UBIQUITIN LIGASE PROTEIN PHF9 FANCONI ANEMIA GROUP L PROTEIN"/>
    <property type="match status" value="1"/>
</dbReference>
<dbReference type="InterPro" id="IPR043003">
    <property type="entry name" value="FANCL_d3_sf"/>
</dbReference>
<dbReference type="InterPro" id="IPR016135">
    <property type="entry name" value="UBQ-conjugating_enzyme/RWD"/>
</dbReference>
<dbReference type="PANTHER" id="PTHR13206:SF0">
    <property type="entry name" value="E3 UBIQUITIN-PROTEIN LIGASE FANCL"/>
    <property type="match status" value="1"/>
</dbReference>
<dbReference type="GO" id="GO:0036297">
    <property type="term" value="P:interstrand cross-link repair"/>
    <property type="evidence" value="ECO:0007669"/>
    <property type="project" value="InterPro"/>
</dbReference>
<dbReference type="Gene3D" id="3.10.110.20">
    <property type="entry name" value="RWD domain-like"/>
    <property type="match status" value="1"/>
</dbReference>
<dbReference type="GO" id="GO:0008270">
    <property type="term" value="F:zinc ion binding"/>
    <property type="evidence" value="ECO:0007669"/>
    <property type="project" value="UniProtKB-KW"/>
</dbReference>
<keyword evidence="1 3" id="KW-0863">Zinc-finger</keyword>
<evidence type="ECO:0000313" key="5">
    <source>
        <dbReference type="EMBL" id="SVE73258.1"/>
    </source>
</evidence>
<dbReference type="InterPro" id="IPR013083">
    <property type="entry name" value="Znf_RING/FYVE/PHD"/>
</dbReference>
<dbReference type="Pfam" id="PF18891">
    <property type="entry name" value="FANCL_d3"/>
    <property type="match status" value="1"/>
</dbReference>
<dbReference type="Pfam" id="PF11793">
    <property type="entry name" value="FANCL_C"/>
    <property type="match status" value="1"/>
</dbReference>
<dbReference type="GO" id="GO:0043240">
    <property type="term" value="C:Fanconi anaemia nuclear complex"/>
    <property type="evidence" value="ECO:0007669"/>
    <property type="project" value="InterPro"/>
</dbReference>
<dbReference type="Pfam" id="PF09765">
    <property type="entry name" value="FANCL_d1"/>
    <property type="match status" value="1"/>
</dbReference>
<dbReference type="CDD" id="cd23832">
    <property type="entry name" value="DRWD-C_FANCL"/>
    <property type="match status" value="1"/>
</dbReference>
<dbReference type="GO" id="GO:0006513">
    <property type="term" value="P:protein monoubiquitination"/>
    <property type="evidence" value="ECO:0007669"/>
    <property type="project" value="TreeGrafter"/>
</dbReference>
<gene>
    <name evidence="5" type="primary">EOG090X0G12</name>
</gene>